<feature type="coiled-coil region" evidence="1">
    <location>
        <begin position="397"/>
        <end position="424"/>
    </location>
</feature>
<feature type="compositionally biased region" description="Polar residues" evidence="2">
    <location>
        <begin position="762"/>
        <end position="773"/>
    </location>
</feature>
<evidence type="ECO:0000313" key="3">
    <source>
        <dbReference type="EMBL" id="CAE0493118.1"/>
    </source>
</evidence>
<feature type="region of interest" description="Disordered" evidence="2">
    <location>
        <begin position="741"/>
        <end position="781"/>
    </location>
</feature>
<dbReference type="EMBL" id="HBIP01014177">
    <property type="protein sequence ID" value="CAE0493118.1"/>
    <property type="molecule type" value="Transcribed_RNA"/>
</dbReference>
<accession>A0A7S3VMI5</accession>
<feature type="coiled-coil region" evidence="1">
    <location>
        <begin position="503"/>
        <end position="540"/>
    </location>
</feature>
<name>A0A7S3VMI5_DUNTE</name>
<reference evidence="3" key="1">
    <citation type="submission" date="2021-01" db="EMBL/GenBank/DDBJ databases">
        <authorList>
            <person name="Corre E."/>
            <person name="Pelletier E."/>
            <person name="Niang G."/>
            <person name="Scheremetjew M."/>
            <person name="Finn R."/>
            <person name="Kale V."/>
            <person name="Holt S."/>
            <person name="Cochrane G."/>
            <person name="Meng A."/>
            <person name="Brown T."/>
            <person name="Cohen L."/>
        </authorList>
    </citation>
    <scope>NUCLEOTIDE SEQUENCE</scope>
    <source>
        <strain evidence="3">CCMP1320</strain>
    </source>
</reference>
<feature type="region of interest" description="Disordered" evidence="2">
    <location>
        <begin position="1"/>
        <end position="35"/>
    </location>
</feature>
<gene>
    <name evidence="3" type="ORF">DTER00134_LOCUS8191</name>
</gene>
<dbReference type="AlphaFoldDB" id="A0A7S3VMI5"/>
<protein>
    <submittedName>
        <fullName evidence="3">Uncharacterized protein</fullName>
    </submittedName>
</protein>
<feature type="coiled-coil region" evidence="1">
    <location>
        <begin position="118"/>
        <end position="335"/>
    </location>
</feature>
<proteinExistence type="predicted"/>
<feature type="compositionally biased region" description="Polar residues" evidence="2">
    <location>
        <begin position="16"/>
        <end position="30"/>
    </location>
</feature>
<sequence>MAVDGAASELAPASTPPQESVPSISISTGSRAGDVTAKAAEAAAKAAATPSLDSPISADPAMTKPTLEAMPNGTPTIQEQEAAITRRVQAAADAVKQEGLQAWVCSVARQKEADGQAAAALEAELAEKQEALDMLTLQAQALRAQAAALEEQMARTATETAAAVAEEQRQAEVQVAVLQRQQAYRQQLEAEWVQRRAAWSAREAVEKEEQRVQAIKNEERARAAMAEAEARREREAAARVQAEALAEEEARRAVQAALEAQHAQEQAAREAEAAVQAVAAQRAVLAAQAQAAAEAEAEMQRAAERAAAAAARALEEQERAALDAERRERELAEAQAWARQARLAAEEEASAAKEELAMQAWMYAQEVAAIAVFQGAVAQQAVMAAQALAVAARDALAARREAALQELAARREAALQELAARREAVLQDFDARREAVLQDLAARRESALQDFDARRESALQNLAARRESTLQELAARREITLQDLAARREAALQDLAARREAALQDLAARRAAALQRLADREQQQQEASKKRIRYENTEAALETVLAPTPADWSSAQIRAQNSSVRSKYDPLLQLAGGLCVGQWQEVVHQLLSLELAVGTDPDLPYHSLLEVMSAAHPYSFTAAYREFDRMQSQPLRLAKVHPGISAWITAASYVAVSQNRSTTSGWELQPVWAALRGRQALLRAAMEAWPAFTSELEHRHPMLHHLVCRGTEAQLDEEGSCLRGLAVLATLSAWQRTELGKGAPAASNSSGDSYNVGAPATGQLQSQGANSALSKEVAPSI</sequence>
<evidence type="ECO:0000256" key="1">
    <source>
        <dbReference type="SAM" id="Coils"/>
    </source>
</evidence>
<keyword evidence="1" id="KW-0175">Coiled coil</keyword>
<organism evidence="3">
    <name type="scientific">Dunaliella tertiolecta</name>
    <name type="common">Green alga</name>
    <dbReference type="NCBI Taxonomy" id="3047"/>
    <lineage>
        <taxon>Eukaryota</taxon>
        <taxon>Viridiplantae</taxon>
        <taxon>Chlorophyta</taxon>
        <taxon>core chlorophytes</taxon>
        <taxon>Chlorophyceae</taxon>
        <taxon>CS clade</taxon>
        <taxon>Chlamydomonadales</taxon>
        <taxon>Dunaliellaceae</taxon>
        <taxon>Dunaliella</taxon>
    </lineage>
</organism>
<evidence type="ECO:0000256" key="2">
    <source>
        <dbReference type="SAM" id="MobiDB-lite"/>
    </source>
</evidence>